<dbReference type="Pfam" id="PF18107">
    <property type="entry name" value="HTH_ABP1_N"/>
    <property type="match status" value="1"/>
</dbReference>
<evidence type="ECO:0000259" key="2">
    <source>
        <dbReference type="PROSITE" id="PS51253"/>
    </source>
</evidence>
<name>A0A2I1HAG4_9GLOM</name>
<dbReference type="AlphaFoldDB" id="A0A2I1HAG4"/>
<dbReference type="PANTHER" id="PTHR19303:SF73">
    <property type="entry name" value="PROTEIN PDC2"/>
    <property type="match status" value="1"/>
</dbReference>
<keyword evidence="1" id="KW-0238">DNA-binding</keyword>
<sequence>MSLKMSVKRTTLTEIQKRELCVYAHNNKKTRAQYVDWIEEKWSVRVNESTITRILQTSDKCLNSETISPNTKRYKPVTYPEVELALKEFVLNYQHRTVLSDAILIEKAKMIANGLGIPQDALQFSSGWLHKFKDRNGIRRRKLEGEASSADEAAIANALPLLKELRSNYPPERIYNMDETGLFYRLEPDRTLATKRLSGRKVNKERLSIALCANADGSHKLKPLIIGKFEKPRCFKNINIQNMPMTYRNNAKAWMITTLFQEWIKEFDRQVGLKHQGQRVLLLLDNCSSHKISGLTLRYTDVHFLPPNTTSKIQPMDAGIIMSFKQYYRRFHVRWMLRYVEAGGRVEDLRMDVLQAIRYIIQAWDEVNAEIICNCWYHTKILPDANVDLRNISEDIRQCEDLVLNDLADALQGLNLPYPMQAEEFLNIPEENVIYEVPKDDQIIEELVYLFKNADKEDIELEEMDDSNESPVISVNTAINSLETVHKGTDEVSEDESVRSASRAFRQTFDIAPTERLVNFYSCAYRGIIQGWMYISENYLCFYAFMLGHETKIFI</sequence>
<dbReference type="Pfam" id="PF03184">
    <property type="entry name" value="DDE_1"/>
    <property type="match status" value="1"/>
</dbReference>
<dbReference type="GO" id="GO:0005634">
    <property type="term" value="C:nucleus"/>
    <property type="evidence" value="ECO:0007669"/>
    <property type="project" value="TreeGrafter"/>
</dbReference>
<dbReference type="InterPro" id="IPR006600">
    <property type="entry name" value="HTH_CenpB_DNA-bd_dom"/>
</dbReference>
<dbReference type="InterPro" id="IPR004875">
    <property type="entry name" value="DDE_SF_endonuclease_dom"/>
</dbReference>
<comment type="caution">
    <text evidence="3">The sequence shown here is derived from an EMBL/GenBank/DDBJ whole genome shotgun (WGS) entry which is preliminary data.</text>
</comment>
<dbReference type="InterPro" id="IPR009057">
    <property type="entry name" value="Homeodomain-like_sf"/>
</dbReference>
<evidence type="ECO:0000313" key="3">
    <source>
        <dbReference type="EMBL" id="PKY55845.1"/>
    </source>
</evidence>
<dbReference type="Gene3D" id="2.30.29.30">
    <property type="entry name" value="Pleckstrin-homology domain (PH domain)/Phosphotyrosine-binding domain (PTB)"/>
    <property type="match status" value="1"/>
</dbReference>
<reference evidence="3 4" key="1">
    <citation type="submission" date="2015-10" db="EMBL/GenBank/DDBJ databases">
        <title>Genome analyses suggest a sexual origin of heterokaryosis in a supposedly ancient asexual fungus.</title>
        <authorList>
            <person name="Ropars J."/>
            <person name="Sedzielewska K."/>
            <person name="Noel J."/>
            <person name="Charron P."/>
            <person name="Farinelli L."/>
            <person name="Marton T."/>
            <person name="Kruger M."/>
            <person name="Pelin A."/>
            <person name="Brachmann A."/>
            <person name="Corradi N."/>
        </authorList>
    </citation>
    <scope>NUCLEOTIDE SEQUENCE [LARGE SCALE GENOMIC DNA]</scope>
    <source>
        <strain evidence="3 4">A4</strain>
    </source>
</reference>
<organism evidence="3 4">
    <name type="scientific">Rhizophagus irregularis</name>
    <dbReference type="NCBI Taxonomy" id="588596"/>
    <lineage>
        <taxon>Eukaryota</taxon>
        <taxon>Fungi</taxon>
        <taxon>Fungi incertae sedis</taxon>
        <taxon>Mucoromycota</taxon>
        <taxon>Glomeromycotina</taxon>
        <taxon>Glomeromycetes</taxon>
        <taxon>Glomerales</taxon>
        <taxon>Glomeraceae</taxon>
        <taxon>Rhizophagus</taxon>
    </lineage>
</organism>
<proteinExistence type="predicted"/>
<protein>
    <submittedName>
        <fullName evidence="3">DDE-domain-containing protein</fullName>
    </submittedName>
</protein>
<evidence type="ECO:0000313" key="4">
    <source>
        <dbReference type="Proteomes" id="UP000234323"/>
    </source>
</evidence>
<dbReference type="PROSITE" id="PS51253">
    <property type="entry name" value="HTH_CENPB"/>
    <property type="match status" value="1"/>
</dbReference>
<dbReference type="InterPro" id="IPR050863">
    <property type="entry name" value="CenT-Element_Derived"/>
</dbReference>
<dbReference type="VEuPathDB" id="FungiDB:FUN_018350"/>
<dbReference type="Pfam" id="PF03221">
    <property type="entry name" value="HTH_Tnp_Tc5"/>
    <property type="match status" value="1"/>
</dbReference>
<dbReference type="InterPro" id="IPR041188">
    <property type="entry name" value="HTH_ABP1_N"/>
</dbReference>
<feature type="domain" description="HTH CENPB-type" evidence="2">
    <location>
        <begin position="70"/>
        <end position="142"/>
    </location>
</feature>
<dbReference type="VEuPathDB" id="FungiDB:RhiirA1_458054"/>
<evidence type="ECO:0000256" key="1">
    <source>
        <dbReference type="ARBA" id="ARBA00023125"/>
    </source>
</evidence>
<dbReference type="VEuPathDB" id="FungiDB:FUN_006856"/>
<dbReference type="InterPro" id="IPR004182">
    <property type="entry name" value="GRAM"/>
</dbReference>
<accession>A0A2I1HAG4</accession>
<dbReference type="VEuPathDB" id="FungiDB:RhiirFUN_009884"/>
<dbReference type="Proteomes" id="UP000234323">
    <property type="component" value="Unassembled WGS sequence"/>
</dbReference>
<dbReference type="Gene3D" id="1.10.10.60">
    <property type="entry name" value="Homeodomain-like"/>
    <property type="match status" value="2"/>
</dbReference>
<keyword evidence="4" id="KW-1185">Reference proteome</keyword>
<dbReference type="EMBL" id="LLXI01001985">
    <property type="protein sequence ID" value="PKY55845.1"/>
    <property type="molecule type" value="Genomic_DNA"/>
</dbReference>
<gene>
    <name evidence="3" type="ORF">RhiirA4_448521</name>
</gene>
<dbReference type="VEuPathDB" id="FungiDB:RhiirA1_463720"/>
<dbReference type="Pfam" id="PF02893">
    <property type="entry name" value="GRAM"/>
    <property type="match status" value="1"/>
</dbReference>
<dbReference type="PANTHER" id="PTHR19303">
    <property type="entry name" value="TRANSPOSON"/>
    <property type="match status" value="1"/>
</dbReference>
<dbReference type="SMART" id="SM00674">
    <property type="entry name" value="CENPB"/>
    <property type="match status" value="1"/>
</dbReference>
<dbReference type="SUPFAM" id="SSF46689">
    <property type="entry name" value="Homeodomain-like"/>
    <property type="match status" value="1"/>
</dbReference>
<dbReference type="SMART" id="SM00568">
    <property type="entry name" value="GRAM"/>
    <property type="match status" value="1"/>
</dbReference>
<dbReference type="InterPro" id="IPR011993">
    <property type="entry name" value="PH-like_dom_sf"/>
</dbReference>
<dbReference type="GO" id="GO:0003677">
    <property type="term" value="F:DNA binding"/>
    <property type="evidence" value="ECO:0007669"/>
    <property type="project" value="UniProtKB-KW"/>
</dbReference>